<dbReference type="Gene3D" id="3.40.50.1820">
    <property type="entry name" value="alpha/beta hydrolase"/>
    <property type="match status" value="2"/>
</dbReference>
<reference evidence="7" key="1">
    <citation type="submission" date="2021-01" db="EMBL/GenBank/DDBJ databases">
        <authorList>
            <person name="Corre E."/>
            <person name="Pelletier E."/>
            <person name="Niang G."/>
            <person name="Scheremetjew M."/>
            <person name="Finn R."/>
            <person name="Kale V."/>
            <person name="Holt S."/>
            <person name="Cochrane G."/>
            <person name="Meng A."/>
            <person name="Brown T."/>
            <person name="Cohen L."/>
        </authorList>
    </citation>
    <scope>NUCLEOTIDE SEQUENCE</scope>
</reference>
<keyword evidence="2" id="KW-0645">Protease</keyword>
<keyword evidence="3" id="KW-0732">Signal</keyword>
<dbReference type="InterPro" id="IPR042269">
    <property type="entry name" value="Ser_carbopepase_S28_SKS"/>
</dbReference>
<dbReference type="Gene3D" id="1.20.120.980">
    <property type="entry name" value="Serine carboxypeptidase S28, SKS domain"/>
    <property type="match status" value="1"/>
</dbReference>
<keyword evidence="5" id="KW-0325">Glycoprotein</keyword>
<dbReference type="GO" id="GO:0070008">
    <property type="term" value="F:serine-type exopeptidase activity"/>
    <property type="evidence" value="ECO:0007669"/>
    <property type="project" value="InterPro"/>
</dbReference>
<evidence type="ECO:0000256" key="5">
    <source>
        <dbReference type="ARBA" id="ARBA00023180"/>
    </source>
</evidence>
<sequence>MLKFLLPTFGVALGLEGGLLGPFTQESAPNNPTSADCDWKWFNQPLNHFSGVSNADNFVFKQRTCFYDKFWKTKPSAVLFYVGNESPLEIYVNNTGMMWNLAHELKAGIIFAEHRYEGLSVPSVLDNTENCMAYASSKQALADYALLIETLKFTSPYKEIYGDVPFIAFGGSYGGMLAGWIRTKYPHLIAGALAGSAPIFGVPMLNNRFFQTGKHSVNSAQQQLTESHRKKKKSFNSILDSSSMFISRSLTKAGGLSGSTCMLNFKAFWILLKYAMEQSDVVGLNEKIADSMRLCSVPASSAADYYLLSDFMQSAFFLLAEGNYPFPSAYITGAVGGNMNVKLPAWPMHHACKPMEEVSFPTGETGSMISLEENLQSGSTMQEPFDNAAPLVAPNYTLTFGDLQLNVVGENVNKVGGSLDGPSFLKLAKAAAEGVEVWYNFTGQEQCLNWKEPAPNSDTTVASGTSATDAQEALSQGEQNGQRQPSSLMRQSKMPRVSHLHTKGQTKRELYSGATMGRNVFLPALGARDDGASNDDPQPTSSRTCSYASSNVVPPAFSWGPTVCNDQMFLVNTDSMGYGRDAFFPPSGPASLQDMYGTLTMSPLNIISANSSTVLTSECAADSNAQKLFGLTDRADPYGQEMFDYYGPLKDTASKIIFSNGLLDPWSGGGIGLPGVDGFMVDDLGAETVYPDPEKYDPKKNPVEYTQQLFYPIDERIAKNAQDRELFAAIVSHGAHHLDLMYPCDDDPVDVKFVRREEVKWIKKWIADHNREHAEEQATGEDVIYDL</sequence>
<name>A0A7S0ZZS3_NOCSC</name>
<dbReference type="PANTHER" id="PTHR11010:SF38">
    <property type="entry name" value="LYSOSOMAL PRO-X CARBOXYPEPTIDASE"/>
    <property type="match status" value="1"/>
</dbReference>
<evidence type="ECO:0000313" key="7">
    <source>
        <dbReference type="EMBL" id="CAD8838079.1"/>
    </source>
</evidence>
<feature type="region of interest" description="Disordered" evidence="6">
    <location>
        <begin position="525"/>
        <end position="547"/>
    </location>
</feature>
<dbReference type="InterPro" id="IPR008758">
    <property type="entry name" value="Peptidase_S28"/>
</dbReference>
<protein>
    <submittedName>
        <fullName evidence="7">Uncharacterized protein</fullName>
    </submittedName>
</protein>
<dbReference type="PANTHER" id="PTHR11010">
    <property type="entry name" value="PROTEASE S28 PRO-X CARBOXYPEPTIDASE-RELATED"/>
    <property type="match status" value="1"/>
</dbReference>
<evidence type="ECO:0000256" key="4">
    <source>
        <dbReference type="ARBA" id="ARBA00022801"/>
    </source>
</evidence>
<organism evidence="7">
    <name type="scientific">Noctiluca scintillans</name>
    <name type="common">Sea sparkle</name>
    <name type="synonym">Red tide dinoflagellate</name>
    <dbReference type="NCBI Taxonomy" id="2966"/>
    <lineage>
        <taxon>Eukaryota</taxon>
        <taxon>Sar</taxon>
        <taxon>Alveolata</taxon>
        <taxon>Dinophyceae</taxon>
        <taxon>Noctilucales</taxon>
        <taxon>Noctilucaceae</taxon>
        <taxon>Noctiluca</taxon>
    </lineage>
</organism>
<comment type="similarity">
    <text evidence="1">Belongs to the peptidase S28 family.</text>
</comment>
<evidence type="ECO:0000256" key="3">
    <source>
        <dbReference type="ARBA" id="ARBA00022729"/>
    </source>
</evidence>
<feature type="compositionally biased region" description="Polar residues" evidence="6">
    <location>
        <begin position="456"/>
        <end position="490"/>
    </location>
</feature>
<dbReference type="Pfam" id="PF05577">
    <property type="entry name" value="Peptidase_S28"/>
    <property type="match status" value="1"/>
</dbReference>
<feature type="region of interest" description="Disordered" evidence="6">
    <location>
        <begin position="450"/>
        <end position="509"/>
    </location>
</feature>
<dbReference type="GO" id="GO:0008239">
    <property type="term" value="F:dipeptidyl-peptidase activity"/>
    <property type="evidence" value="ECO:0007669"/>
    <property type="project" value="TreeGrafter"/>
</dbReference>
<dbReference type="InterPro" id="IPR029058">
    <property type="entry name" value="AB_hydrolase_fold"/>
</dbReference>
<accession>A0A7S0ZZS3</accession>
<evidence type="ECO:0000256" key="2">
    <source>
        <dbReference type="ARBA" id="ARBA00022670"/>
    </source>
</evidence>
<feature type="compositionally biased region" description="Polar residues" evidence="6">
    <location>
        <begin position="535"/>
        <end position="547"/>
    </location>
</feature>
<gene>
    <name evidence="7" type="ORF">NSCI0253_LOCUS12427</name>
</gene>
<feature type="compositionally biased region" description="Basic residues" evidence="6">
    <location>
        <begin position="496"/>
        <end position="505"/>
    </location>
</feature>
<dbReference type="SUPFAM" id="SSF53474">
    <property type="entry name" value="alpha/beta-Hydrolases"/>
    <property type="match status" value="1"/>
</dbReference>
<proteinExistence type="inferred from homology"/>
<dbReference type="GO" id="GO:0006508">
    <property type="term" value="P:proteolysis"/>
    <property type="evidence" value="ECO:0007669"/>
    <property type="project" value="UniProtKB-KW"/>
</dbReference>
<evidence type="ECO:0000256" key="6">
    <source>
        <dbReference type="SAM" id="MobiDB-lite"/>
    </source>
</evidence>
<dbReference type="EMBL" id="HBFQ01017805">
    <property type="protein sequence ID" value="CAD8838079.1"/>
    <property type="molecule type" value="Transcribed_RNA"/>
</dbReference>
<evidence type="ECO:0000256" key="1">
    <source>
        <dbReference type="ARBA" id="ARBA00011079"/>
    </source>
</evidence>
<dbReference type="AlphaFoldDB" id="A0A7S0ZZS3"/>
<keyword evidence="4" id="KW-0378">Hydrolase</keyword>